<dbReference type="GO" id="GO:0006979">
    <property type="term" value="P:response to oxidative stress"/>
    <property type="evidence" value="ECO:0007669"/>
    <property type="project" value="InterPro"/>
</dbReference>
<dbReference type="AlphaFoldDB" id="A0A5C4N7G2"/>
<evidence type="ECO:0000256" key="1">
    <source>
        <dbReference type="SAM" id="MobiDB-lite"/>
    </source>
</evidence>
<dbReference type="Proteomes" id="UP000305709">
    <property type="component" value="Unassembled WGS sequence"/>
</dbReference>
<dbReference type="OrthoDB" id="105077at2"/>
<accession>A0A5C4N7G2</accession>
<dbReference type="InterPro" id="IPR019791">
    <property type="entry name" value="Haem_peroxidase_animal"/>
</dbReference>
<dbReference type="InterPro" id="IPR010255">
    <property type="entry name" value="Haem_peroxidase_sf"/>
</dbReference>
<dbReference type="PROSITE" id="PS50292">
    <property type="entry name" value="PEROXIDASE_3"/>
    <property type="match status" value="1"/>
</dbReference>
<proteinExistence type="predicted"/>
<comment type="caution">
    <text evidence="2">The sequence shown here is derived from an EMBL/GenBank/DDBJ whole genome shotgun (WGS) entry which is preliminary data.</text>
</comment>
<protein>
    <submittedName>
        <fullName evidence="2">Uncharacterized protein</fullName>
    </submittedName>
</protein>
<dbReference type="InterPro" id="IPR037120">
    <property type="entry name" value="Haem_peroxidase_sf_animal"/>
</dbReference>
<evidence type="ECO:0000313" key="3">
    <source>
        <dbReference type="Proteomes" id="UP000305709"/>
    </source>
</evidence>
<organism evidence="2 3">
    <name type="scientific">Rubellimicrobium roseum</name>
    <dbReference type="NCBI Taxonomy" id="687525"/>
    <lineage>
        <taxon>Bacteria</taxon>
        <taxon>Pseudomonadati</taxon>
        <taxon>Pseudomonadota</taxon>
        <taxon>Alphaproteobacteria</taxon>
        <taxon>Rhodobacterales</taxon>
        <taxon>Roseobacteraceae</taxon>
        <taxon>Rubellimicrobium</taxon>
    </lineage>
</organism>
<evidence type="ECO:0000313" key="2">
    <source>
        <dbReference type="EMBL" id="TNC68236.1"/>
    </source>
</evidence>
<feature type="region of interest" description="Disordered" evidence="1">
    <location>
        <begin position="65"/>
        <end position="101"/>
    </location>
</feature>
<dbReference type="SUPFAM" id="SSF48113">
    <property type="entry name" value="Heme-dependent peroxidases"/>
    <property type="match status" value="1"/>
</dbReference>
<sequence length="118" mass="12626">MSTSFHVNQHDLEFILKQIKIAELHAGGMSTIAAIQEVYGVSAQDAALMPAGLRTVDGMDNNLLPGQEDFGASGTPFPRLTDPVYVNDQDGDGMPLNGPDGVVAELHRRPNLPFSPLV</sequence>
<dbReference type="EMBL" id="VDFV01000025">
    <property type="protein sequence ID" value="TNC68236.1"/>
    <property type="molecule type" value="Genomic_DNA"/>
</dbReference>
<dbReference type="GO" id="GO:0020037">
    <property type="term" value="F:heme binding"/>
    <property type="evidence" value="ECO:0007669"/>
    <property type="project" value="InterPro"/>
</dbReference>
<dbReference type="Gene3D" id="1.10.640.10">
    <property type="entry name" value="Haem peroxidase domain superfamily, animal type"/>
    <property type="match status" value="1"/>
</dbReference>
<dbReference type="RefSeq" id="WP_139082459.1">
    <property type="nucleotide sequence ID" value="NZ_VDFV01000025.1"/>
</dbReference>
<gene>
    <name evidence="2" type="ORF">FHG71_14720</name>
</gene>
<reference evidence="2 3" key="1">
    <citation type="submission" date="2019-06" db="EMBL/GenBank/DDBJ databases">
        <authorList>
            <person name="Jiang L."/>
        </authorList>
    </citation>
    <scope>NUCLEOTIDE SEQUENCE [LARGE SCALE GENOMIC DNA]</scope>
    <source>
        <strain evidence="2 3">YIM 48858</strain>
    </source>
</reference>
<keyword evidence="3" id="KW-1185">Reference proteome</keyword>
<name>A0A5C4N7G2_9RHOB</name>
<dbReference type="GO" id="GO:0004601">
    <property type="term" value="F:peroxidase activity"/>
    <property type="evidence" value="ECO:0007669"/>
    <property type="project" value="InterPro"/>
</dbReference>